<dbReference type="SUPFAM" id="SSF52096">
    <property type="entry name" value="ClpP/crotonase"/>
    <property type="match status" value="1"/>
</dbReference>
<dbReference type="Gene3D" id="3.90.226.10">
    <property type="entry name" value="2-enoyl-CoA Hydratase, Chain A, domain 1"/>
    <property type="match status" value="1"/>
</dbReference>
<dbReference type="Pfam" id="PF00378">
    <property type="entry name" value="ECH_1"/>
    <property type="match status" value="1"/>
</dbReference>
<comment type="similarity">
    <text evidence="1">Belongs to the enoyl-CoA hydratase/isomerase family.</text>
</comment>
<protein>
    <submittedName>
        <fullName evidence="3">Enoyl-CoA hydratase-related protein</fullName>
    </submittedName>
</protein>
<dbReference type="Proteomes" id="UP001596150">
    <property type="component" value="Unassembled WGS sequence"/>
</dbReference>
<evidence type="ECO:0000313" key="3">
    <source>
        <dbReference type="EMBL" id="MFC5519244.1"/>
    </source>
</evidence>
<comment type="caution">
    <text evidence="3">The sequence shown here is derived from an EMBL/GenBank/DDBJ whole genome shotgun (WGS) entry which is preliminary data.</text>
</comment>
<evidence type="ECO:0000256" key="2">
    <source>
        <dbReference type="ARBA" id="ARBA00023239"/>
    </source>
</evidence>
<evidence type="ECO:0000313" key="4">
    <source>
        <dbReference type="Proteomes" id="UP001596150"/>
    </source>
</evidence>
<dbReference type="InterPro" id="IPR014748">
    <property type="entry name" value="Enoyl-CoA_hydra_C"/>
</dbReference>
<gene>
    <name evidence="3" type="ORF">ACFPP9_26000</name>
</gene>
<dbReference type="EMBL" id="JBHSML010000033">
    <property type="protein sequence ID" value="MFC5519244.1"/>
    <property type="molecule type" value="Genomic_DNA"/>
</dbReference>
<sequence length="260" mass="27038">MEILAPLIATARPSAHVLQVSLDRPAQRNALSNALLQELAAVLTAASLDDDVRCVVLAGGPALFSAGADIKEMQRDGFAAIDNPARVAAWRVVEGFRKPIVVAIEGIAYGGGHELAMLGDIAIAGESARFAQPEINIGILPGDGATQRLARTIGKSLTMLMVLTGEPISAQAALQAGLIAEICPDGEAVTRALAVAATIATKAPVAARLAKEAVLAAYETPLAMGLAVERNAIRHAFTTEDQSEGMRAFVEKRPARFSGT</sequence>
<dbReference type="RefSeq" id="WP_266345969.1">
    <property type="nucleotide sequence ID" value="NZ_JAPKNH010000012.1"/>
</dbReference>
<dbReference type="Gene3D" id="1.10.12.10">
    <property type="entry name" value="Lyase 2-enoyl-coa Hydratase, Chain A, domain 2"/>
    <property type="match status" value="1"/>
</dbReference>
<organism evidence="3 4">
    <name type="scientific">Kaistia terrae</name>
    <dbReference type="NCBI Taxonomy" id="537017"/>
    <lineage>
        <taxon>Bacteria</taxon>
        <taxon>Pseudomonadati</taxon>
        <taxon>Pseudomonadota</taxon>
        <taxon>Alphaproteobacteria</taxon>
        <taxon>Hyphomicrobiales</taxon>
        <taxon>Kaistiaceae</taxon>
        <taxon>Kaistia</taxon>
    </lineage>
</organism>
<keyword evidence="2" id="KW-0456">Lyase</keyword>
<name>A0ABW0Q4N5_9HYPH</name>
<evidence type="ECO:0000256" key="1">
    <source>
        <dbReference type="ARBA" id="ARBA00005254"/>
    </source>
</evidence>
<dbReference type="PANTHER" id="PTHR11941">
    <property type="entry name" value="ENOYL-COA HYDRATASE-RELATED"/>
    <property type="match status" value="1"/>
</dbReference>
<dbReference type="InterPro" id="IPR001753">
    <property type="entry name" value="Enoyl-CoA_hydra/iso"/>
</dbReference>
<proteinExistence type="inferred from homology"/>
<keyword evidence="4" id="KW-1185">Reference proteome</keyword>
<dbReference type="PANTHER" id="PTHR11941:SF54">
    <property type="entry name" value="ENOYL-COA HYDRATASE, MITOCHONDRIAL"/>
    <property type="match status" value="1"/>
</dbReference>
<dbReference type="CDD" id="cd06558">
    <property type="entry name" value="crotonase-like"/>
    <property type="match status" value="1"/>
</dbReference>
<reference evidence="4" key="1">
    <citation type="journal article" date="2019" name="Int. J. Syst. Evol. Microbiol.">
        <title>The Global Catalogue of Microorganisms (GCM) 10K type strain sequencing project: providing services to taxonomists for standard genome sequencing and annotation.</title>
        <authorList>
            <consortium name="The Broad Institute Genomics Platform"/>
            <consortium name="The Broad Institute Genome Sequencing Center for Infectious Disease"/>
            <person name="Wu L."/>
            <person name="Ma J."/>
        </authorList>
    </citation>
    <scope>NUCLEOTIDE SEQUENCE [LARGE SCALE GENOMIC DNA]</scope>
    <source>
        <strain evidence="4">KACC 12633</strain>
    </source>
</reference>
<accession>A0ABW0Q4N5</accession>
<dbReference type="InterPro" id="IPR029045">
    <property type="entry name" value="ClpP/crotonase-like_dom_sf"/>
</dbReference>